<proteinExistence type="predicted"/>
<sequence length="381" mass="42144">MRAQVIVLAGPSGAGKSRLAERLGLPVLRLDDFYKDGGDRTLPLIQHGPNAGIVDWDHPDSWLRDDALKALTDLCETGAADVPVYDIAHNGRTRWQRLDLGRHRLFVAEGIFAQDIVGACRDAGQLAAAYCVTQQPVVTFWRRLTRDLRERRKPPLVLLRRGLALMRQQPLVVTDALAKGCILASPHEAYAAVHRLLAALSPVSLPWGPALRQPDEVSCGATAAVVARMLRDPEYAAEALPRFGEEVLRTHRGFARPVSAGGRLQRPWPRRLGTAYWSLCAWLRDVEGVGYVLRDAWFRPARAFARLHRAAASGRLAVLYVGTTLLARHVTLVVGVRGDDLEVFNPATGRLHLVTRADFTARRLAPSLGVWPRPWTVVVPR</sequence>
<dbReference type="EMBL" id="JBFPJR010000027">
    <property type="protein sequence ID" value="MEX0428831.1"/>
    <property type="molecule type" value="Genomic_DNA"/>
</dbReference>
<dbReference type="InterPro" id="IPR006083">
    <property type="entry name" value="PRK/URK"/>
</dbReference>
<dbReference type="RefSeq" id="WP_367994801.1">
    <property type="nucleotide sequence ID" value="NZ_JBFPJR010000027.1"/>
</dbReference>
<accession>A0ABV3T0V6</accession>
<dbReference type="Pfam" id="PF00485">
    <property type="entry name" value="PRK"/>
    <property type="match status" value="1"/>
</dbReference>
<dbReference type="Gene3D" id="3.40.50.300">
    <property type="entry name" value="P-loop containing nucleotide triphosphate hydrolases"/>
    <property type="match status" value="1"/>
</dbReference>
<dbReference type="Proteomes" id="UP001556631">
    <property type="component" value="Unassembled WGS sequence"/>
</dbReference>
<protein>
    <recommendedName>
        <fullName evidence="1">Phosphoribulokinase/uridine kinase domain-containing protein</fullName>
    </recommendedName>
</protein>
<comment type="caution">
    <text evidence="2">The sequence shown here is derived from an EMBL/GenBank/DDBJ whole genome shotgun (WGS) entry which is preliminary data.</text>
</comment>
<reference evidence="2 3" key="1">
    <citation type="submission" date="2024-07" db="EMBL/GenBank/DDBJ databases">
        <authorList>
            <person name="Lee S."/>
            <person name="Kang M."/>
        </authorList>
    </citation>
    <scope>NUCLEOTIDE SEQUENCE [LARGE SCALE GENOMIC DNA]</scope>
    <source>
        <strain evidence="2 3">DS6</strain>
    </source>
</reference>
<evidence type="ECO:0000313" key="2">
    <source>
        <dbReference type="EMBL" id="MEX0428831.1"/>
    </source>
</evidence>
<dbReference type="InterPro" id="IPR027417">
    <property type="entry name" value="P-loop_NTPase"/>
</dbReference>
<organism evidence="2 3">
    <name type="scientific">Nocardioides eburneus</name>
    <dbReference type="NCBI Taxonomy" id="3231482"/>
    <lineage>
        <taxon>Bacteria</taxon>
        <taxon>Bacillati</taxon>
        <taxon>Actinomycetota</taxon>
        <taxon>Actinomycetes</taxon>
        <taxon>Propionibacteriales</taxon>
        <taxon>Nocardioidaceae</taxon>
        <taxon>Nocardioides</taxon>
    </lineage>
</organism>
<keyword evidence="3" id="KW-1185">Reference proteome</keyword>
<name>A0ABV3T0V6_9ACTN</name>
<dbReference type="SUPFAM" id="SSF52540">
    <property type="entry name" value="P-loop containing nucleoside triphosphate hydrolases"/>
    <property type="match status" value="1"/>
</dbReference>
<evidence type="ECO:0000313" key="3">
    <source>
        <dbReference type="Proteomes" id="UP001556631"/>
    </source>
</evidence>
<gene>
    <name evidence="2" type="ORF">AB3X52_14485</name>
</gene>
<feature type="domain" description="Phosphoribulokinase/uridine kinase" evidence="1">
    <location>
        <begin position="5"/>
        <end position="151"/>
    </location>
</feature>
<evidence type="ECO:0000259" key="1">
    <source>
        <dbReference type="Pfam" id="PF00485"/>
    </source>
</evidence>